<reference evidence="1" key="1">
    <citation type="submission" date="2015-11" db="EMBL/GenBank/DDBJ databases">
        <title>De novo transcriptome assembly of four potential Pierce s Disease insect vectors from Arizona vineyards.</title>
        <authorList>
            <person name="Tassone E.E."/>
        </authorList>
    </citation>
    <scope>NUCLEOTIDE SEQUENCE</scope>
</reference>
<evidence type="ECO:0000313" key="1">
    <source>
        <dbReference type="EMBL" id="JAT08818.1"/>
    </source>
</evidence>
<sequence length="164" mass="18401">RSVAGNIESHSSGQICMETEERGRVSHSKLKTCTEAESARSSGQICTEKGGKEERKLMSHVTKNRLKTYTQIGNFKSGYWDGGIEFTTKGFDIELCAVECCTWRSSKTPAGQPRKYKITIKISHVPVQGTTPDPPVEIIYTKELEEDTDFVIPLEHNHRNVVLK</sequence>
<proteinExistence type="predicted"/>
<gene>
    <name evidence="1" type="ORF">g.942</name>
</gene>
<accession>A0A1B6KBJ0</accession>
<feature type="non-terminal residue" evidence="1">
    <location>
        <position position="164"/>
    </location>
</feature>
<organism evidence="1">
    <name type="scientific">Graphocephala atropunctata</name>
    <dbReference type="NCBI Taxonomy" id="36148"/>
    <lineage>
        <taxon>Eukaryota</taxon>
        <taxon>Metazoa</taxon>
        <taxon>Ecdysozoa</taxon>
        <taxon>Arthropoda</taxon>
        <taxon>Hexapoda</taxon>
        <taxon>Insecta</taxon>
        <taxon>Pterygota</taxon>
        <taxon>Neoptera</taxon>
        <taxon>Paraneoptera</taxon>
        <taxon>Hemiptera</taxon>
        <taxon>Auchenorrhyncha</taxon>
        <taxon>Membracoidea</taxon>
        <taxon>Cicadellidae</taxon>
        <taxon>Cicadellinae</taxon>
        <taxon>Cicadellini</taxon>
        <taxon>Graphocephala</taxon>
    </lineage>
</organism>
<feature type="non-terminal residue" evidence="1">
    <location>
        <position position="1"/>
    </location>
</feature>
<name>A0A1B6KBJ0_9HEMI</name>
<dbReference type="EMBL" id="GEBQ01031159">
    <property type="protein sequence ID" value="JAT08818.1"/>
    <property type="molecule type" value="Transcribed_RNA"/>
</dbReference>
<dbReference type="AlphaFoldDB" id="A0A1B6KBJ0"/>
<protein>
    <submittedName>
        <fullName evidence="1">Uncharacterized protein</fullName>
    </submittedName>
</protein>